<reference evidence="1 2" key="1">
    <citation type="journal article" name="Nat. Commun.">
        <title>Undinarchaeota illuminate DPANN phylogeny and the impact of gene transfer on archaeal evolution.</title>
        <authorList>
            <person name="Dombrowski N."/>
            <person name="Williams T.A."/>
            <person name="Sun J."/>
            <person name="Woodcroft B.J."/>
            <person name="Lee J.H."/>
            <person name="Minh B.Q."/>
            <person name="Rinke C."/>
            <person name="Spang A."/>
        </authorList>
    </citation>
    <scope>NUCLEOTIDE SEQUENCE [LARGE SCALE GENOMIC DNA]</scope>
    <source>
        <strain evidence="1">MAG_bin17</strain>
    </source>
</reference>
<proteinExistence type="predicted"/>
<accession>A0A832XG32</accession>
<dbReference type="AlphaFoldDB" id="A0A832XG32"/>
<evidence type="ECO:0000313" key="1">
    <source>
        <dbReference type="EMBL" id="HIJ99753.1"/>
    </source>
</evidence>
<organism evidence="1 2">
    <name type="scientific">Candidatus Undinarchaeum marinum</name>
    <dbReference type="NCBI Taxonomy" id="2756141"/>
    <lineage>
        <taxon>Archaea</taxon>
        <taxon>Candidatus Undinarchaeota</taxon>
        <taxon>Candidatus Undinarchaeia</taxon>
        <taxon>Candidatus Undinarchaeales</taxon>
        <taxon>Candidatus Undinarchaeaceae</taxon>
        <taxon>Candidatus Undinarchaeum</taxon>
    </lineage>
</organism>
<keyword evidence="2" id="KW-1185">Reference proteome</keyword>
<protein>
    <submittedName>
        <fullName evidence="1">Uncharacterized protein</fullName>
    </submittedName>
</protein>
<evidence type="ECO:0000313" key="2">
    <source>
        <dbReference type="Proteomes" id="UP000604391"/>
    </source>
</evidence>
<comment type="caution">
    <text evidence="1">The sequence shown here is derived from an EMBL/GenBank/DDBJ whole genome shotgun (WGS) entry which is preliminary data.</text>
</comment>
<name>A0A832XG32_9ARCH</name>
<dbReference type="EMBL" id="DVAD01000015">
    <property type="protein sequence ID" value="HIJ99753.1"/>
    <property type="molecule type" value="Genomic_DNA"/>
</dbReference>
<dbReference type="Proteomes" id="UP000604391">
    <property type="component" value="Unassembled WGS sequence"/>
</dbReference>
<sequence>MVESSSSKKKVKKAEKDPFKEVYVELKKYRKGVPPEESEPSECACS</sequence>
<gene>
    <name evidence="1" type="ORF">H1011_02935</name>
</gene>